<dbReference type="GeneTree" id="ENSGT00390000011619"/>
<feature type="region of interest" description="Disordered" evidence="2">
    <location>
        <begin position="366"/>
        <end position="385"/>
    </location>
</feature>
<accession>A0A8C9MSN5</accession>
<feature type="coiled-coil region" evidence="1">
    <location>
        <begin position="337"/>
        <end position="364"/>
    </location>
</feature>
<evidence type="ECO:0000313" key="3">
    <source>
        <dbReference type="Ensembl" id="ENSSCAP00000007845.1"/>
    </source>
</evidence>
<dbReference type="GO" id="GO:0071014">
    <property type="term" value="C:post-mRNA release spliceosomal complex"/>
    <property type="evidence" value="ECO:0007669"/>
    <property type="project" value="TreeGrafter"/>
</dbReference>
<dbReference type="AlphaFoldDB" id="A0A8C9MSN5"/>
<dbReference type="GO" id="GO:0005684">
    <property type="term" value="C:U2-type spliceosomal complex"/>
    <property type="evidence" value="ECO:0007669"/>
    <property type="project" value="TreeGrafter"/>
</dbReference>
<dbReference type="InterPro" id="IPR013169">
    <property type="entry name" value="mRNA_splic_Cwf18-like"/>
</dbReference>
<keyword evidence="1" id="KW-0175">Coiled coil</keyword>
<dbReference type="Proteomes" id="UP000694409">
    <property type="component" value="Unassembled WGS sequence"/>
</dbReference>
<name>A0A8C9MSN5_SERCA</name>
<gene>
    <name evidence="3" type="primary">CCDC12</name>
</gene>
<keyword evidence="4" id="KW-1185">Reference proteome</keyword>
<dbReference type="PANTHER" id="PTHR31551">
    <property type="entry name" value="PRE-MRNA-SPLICING FACTOR CWF18"/>
    <property type="match status" value="1"/>
</dbReference>
<evidence type="ECO:0000256" key="2">
    <source>
        <dbReference type="SAM" id="MobiDB-lite"/>
    </source>
</evidence>
<proteinExistence type="predicted"/>
<dbReference type="Ensembl" id="ENSSCAT00000008873.1">
    <property type="protein sequence ID" value="ENSSCAP00000007845.1"/>
    <property type="gene ID" value="ENSSCAG00000006020.1"/>
</dbReference>
<protein>
    <submittedName>
        <fullName evidence="3">Coiled-coil domain containing 12</fullName>
    </submittedName>
</protein>
<reference evidence="3" key="1">
    <citation type="submission" date="2025-08" db="UniProtKB">
        <authorList>
            <consortium name="Ensembl"/>
        </authorList>
    </citation>
    <scope>IDENTIFICATION</scope>
</reference>
<dbReference type="Pfam" id="PF08315">
    <property type="entry name" value="cwf18"/>
    <property type="match status" value="1"/>
</dbReference>
<evidence type="ECO:0000313" key="4">
    <source>
        <dbReference type="Proteomes" id="UP000694409"/>
    </source>
</evidence>
<evidence type="ECO:0000256" key="1">
    <source>
        <dbReference type="SAM" id="Coils"/>
    </source>
</evidence>
<organism evidence="3 4">
    <name type="scientific">Serinus canaria</name>
    <name type="common">Island canary</name>
    <name type="synonym">Fringilla canaria</name>
    <dbReference type="NCBI Taxonomy" id="9135"/>
    <lineage>
        <taxon>Eukaryota</taxon>
        <taxon>Metazoa</taxon>
        <taxon>Chordata</taxon>
        <taxon>Craniata</taxon>
        <taxon>Vertebrata</taxon>
        <taxon>Euteleostomi</taxon>
        <taxon>Archelosauria</taxon>
        <taxon>Archosauria</taxon>
        <taxon>Dinosauria</taxon>
        <taxon>Saurischia</taxon>
        <taxon>Theropoda</taxon>
        <taxon>Coelurosauria</taxon>
        <taxon>Aves</taxon>
        <taxon>Neognathae</taxon>
        <taxon>Neoaves</taxon>
        <taxon>Telluraves</taxon>
        <taxon>Australaves</taxon>
        <taxon>Passeriformes</taxon>
        <taxon>Passeroidea</taxon>
        <taxon>Fringillidae</taxon>
        <taxon>Carduelinae</taxon>
        <taxon>Serinus</taxon>
    </lineage>
</organism>
<dbReference type="PANTHER" id="PTHR31551:SF1">
    <property type="entry name" value="COILED-COIL DOMAIN-CONTAINING PROTEIN 12"/>
    <property type="match status" value="1"/>
</dbReference>
<sequence>MKFHPWQCPGPAWSSLGQRKCPCPWNGIILESLPSNPFWDSGILPPLPHIFPSAHFSRNPWEIPHPPSCSWHPSAARKAGAGKNQEWFGWGRSQRMIPIHGQGQLPLSQPGFGLFQGWRFPTFLFQWLQEGQDPLGSGFPNIFPSLCSHFFLLCSCSTPASPSRFSFLIFLQIPSPASPALLPGIPAVMPDPNSGNSLWSCEKLGSFGFLCGPGSGAAAPPFPGKGCGRISAFPPHSRGVRPWIWESGTCWSLEFPSRSSEPWNWAPCANRTRQREIKLRNYDPEDEELKKRKLPPAKPASVEDTVKEQLEAAKPEPIIDEVDLANLAPRKPDWDLKRDVSKKLEKLEKRTQRAIAELIRERLKGQEGELASAVGSAKQEGSDSD</sequence>
<reference evidence="3" key="2">
    <citation type="submission" date="2025-09" db="UniProtKB">
        <authorList>
            <consortium name="Ensembl"/>
        </authorList>
    </citation>
    <scope>IDENTIFICATION</scope>
</reference>